<accession>A0A177DBU6</accession>
<dbReference type="Proteomes" id="UP000077248">
    <property type="component" value="Unassembled WGS sequence"/>
</dbReference>
<organism evidence="1 2">
    <name type="scientific">Alternaria alternata</name>
    <name type="common">Alternaria rot fungus</name>
    <name type="synonym">Torula alternata</name>
    <dbReference type="NCBI Taxonomy" id="5599"/>
    <lineage>
        <taxon>Eukaryota</taxon>
        <taxon>Fungi</taxon>
        <taxon>Dikarya</taxon>
        <taxon>Ascomycota</taxon>
        <taxon>Pezizomycotina</taxon>
        <taxon>Dothideomycetes</taxon>
        <taxon>Pleosporomycetidae</taxon>
        <taxon>Pleosporales</taxon>
        <taxon>Pleosporineae</taxon>
        <taxon>Pleosporaceae</taxon>
        <taxon>Alternaria</taxon>
        <taxon>Alternaria sect. Alternaria</taxon>
        <taxon>Alternaria alternata complex</taxon>
    </lineage>
</organism>
<gene>
    <name evidence="1" type="ORF">CC77DRAFT_997146</name>
</gene>
<dbReference type="OMA" id="ISPWIMP"/>
<keyword evidence="2" id="KW-1185">Reference proteome</keyword>
<proteinExistence type="predicted"/>
<evidence type="ECO:0000313" key="2">
    <source>
        <dbReference type="Proteomes" id="UP000077248"/>
    </source>
</evidence>
<name>A0A177DBU6_ALTAL</name>
<reference evidence="1 2" key="1">
    <citation type="submission" date="2016-05" db="EMBL/GenBank/DDBJ databases">
        <title>Comparative analysis of secretome profiles of manganese(II)-oxidizing ascomycete fungi.</title>
        <authorList>
            <consortium name="DOE Joint Genome Institute"/>
            <person name="Zeiner C.A."/>
            <person name="Purvine S.O."/>
            <person name="Zink E.M."/>
            <person name="Wu S."/>
            <person name="Pasa-Tolic L."/>
            <person name="Chaput D.L."/>
            <person name="Haridas S."/>
            <person name="Grigoriev I.V."/>
            <person name="Santelli C.M."/>
            <person name="Hansel C.M."/>
        </authorList>
    </citation>
    <scope>NUCLEOTIDE SEQUENCE [LARGE SCALE GENOMIC DNA]</scope>
    <source>
        <strain evidence="1 2">SRC1lrK2f</strain>
    </source>
</reference>
<protein>
    <submittedName>
        <fullName evidence="1">Uncharacterized protein</fullName>
    </submittedName>
</protein>
<dbReference type="RefSeq" id="XP_018382041.1">
    <property type="nucleotide sequence ID" value="XM_018536503.1"/>
</dbReference>
<sequence>MNVDRCIALHNEILRHGWVGSGRSVESLESSCQTWFDTFSDAAEAVRADLAPDLVQFLQHARVICDPEAKVVLFFFYWVQNLADPGFMFEQEDDWPEEGRFLVLYAMSNFTGHFCGLVYDQETHLCIISPTIYDTDIIFEQEVWYPLETALEFWLSQIRKGRIATPPKVPHKNYVYERFDPWEFIPYNDTMLEENIDAFNRLVESIEARMPPTASTTEVAEAVHGLVDSSVLQATELPQRFAYEFVRRTRRPRFQMIAPGLEVLTDSALFDQPFRSDISSSTSEIPPILLFRSKLDYTDETTLNTHTGERIAQLFPLFSDTTTYPAGLYLRPTSAMKSEDECLFILPFGIGANGYARKSDGSRFGRRKTGGDSHVDLYRPGHQPLENHHEQSLVDVLKNWRGMVERGDWQIDESGVAGGMDGWREADSEEKWEAYVIPRAVEGVEG</sequence>
<dbReference type="KEGG" id="aalt:CC77DRAFT_997146"/>
<evidence type="ECO:0000313" key="1">
    <source>
        <dbReference type="EMBL" id="OAG16620.1"/>
    </source>
</evidence>
<dbReference type="STRING" id="5599.A0A177DBU6"/>
<dbReference type="VEuPathDB" id="FungiDB:CC77DRAFT_997146"/>
<dbReference type="GeneID" id="29122097"/>
<dbReference type="EMBL" id="KV441489">
    <property type="protein sequence ID" value="OAG16620.1"/>
    <property type="molecule type" value="Genomic_DNA"/>
</dbReference>
<dbReference type="AlphaFoldDB" id="A0A177DBU6"/>